<evidence type="ECO:0008006" key="4">
    <source>
        <dbReference type="Google" id="ProtNLM"/>
    </source>
</evidence>
<evidence type="ECO:0000313" key="3">
    <source>
        <dbReference type="Proteomes" id="UP000184203"/>
    </source>
</evidence>
<feature type="coiled-coil region" evidence="1">
    <location>
        <begin position="146"/>
        <end position="188"/>
    </location>
</feature>
<protein>
    <recommendedName>
        <fullName evidence="4">DUF4129 domain-containing protein</fullName>
    </recommendedName>
</protein>
<keyword evidence="3" id="KW-1185">Reference proteome</keyword>
<keyword evidence="1" id="KW-0175">Coiled coil</keyword>
<evidence type="ECO:0000313" key="2">
    <source>
        <dbReference type="EMBL" id="SHL11828.1"/>
    </source>
</evidence>
<name>A0A1M6Y0X2_HALPU</name>
<reference evidence="3" key="1">
    <citation type="submission" date="2016-11" db="EMBL/GenBank/DDBJ databases">
        <authorList>
            <person name="Varghese N."/>
            <person name="Submissions S."/>
        </authorList>
    </citation>
    <scope>NUCLEOTIDE SEQUENCE [LARGE SCALE GENOMIC DNA]</scope>
    <source>
        <strain evidence="3">DX253</strain>
    </source>
</reference>
<dbReference type="RefSeq" id="WP_232423856.1">
    <property type="nucleotide sequence ID" value="NZ_AEMG01000015.1"/>
</dbReference>
<gene>
    <name evidence="2" type="ORF">SAMN05444342_3083</name>
</gene>
<organism evidence="2 3">
    <name type="scientific">Haladaptatus paucihalophilus DX253</name>
    <dbReference type="NCBI Taxonomy" id="797209"/>
    <lineage>
        <taxon>Archaea</taxon>
        <taxon>Methanobacteriati</taxon>
        <taxon>Methanobacteriota</taxon>
        <taxon>Stenosarchaea group</taxon>
        <taxon>Halobacteria</taxon>
        <taxon>Halobacteriales</taxon>
        <taxon>Haladaptataceae</taxon>
        <taxon>Haladaptatus</taxon>
    </lineage>
</organism>
<accession>A0A1M6Y0X2</accession>
<sequence length="696" mass="74869">MSRSAASLGLLTLLLVATVLPAQAAAVSTSDVARFSSQPEHVGTASFARNNSTVHHENPDDVQSEGDVSELEQWLSGRLSSQLGSSTVKIEQGQYEKAHSVLGDDYDDLLSKYVEVSRQTDGTADDKTAKTIRDAQRSQRQYVSRVQRYRQLYDRYQRAKQNGNDEKARTLARKLERLQKDIDRSSSNLTTNYNRLSNRTNTSTAGEMGRIRNVTQNISSQQATVRKAEFTQTNLTATIRTPNVSFFDPIRVTGRLTDENDTGLENQSIWLRLGGNRSQRVRTSENGSFSLVGRPAVVSRGNRSFRVEYHPTNGSIYLGSNATVQANVSRVAAMIDISNHTRRVRYNDTVAVSGRVHARQVGATDVPLAVFLGGTRLGTTRTGPDGSFSFNTTLPADVPANSSAIRVAFPFRGRALNALNATAPVVVESSATTLTLSGTTGKTRSVDLSGYLTTTTDTPVADQRVSILVNGTQVASTRTDENGTYRISLVLPPSLVPADSNATFVARFDGRGKNVESALTATEIAVSGADDGPLDSTTRGWLVSLGVAALITLGGFFLWRSDFGGGDADPDGRDGMATDVDAVTESDDATTDPSVSAAAFLDRARSARDAGEFETAVEMGYAATRDRFDAVVPTATSTHWEFYNACREADLAAETLSTIADVTERYERAAFAANRVSSETATAVIDAASTLVEDGA</sequence>
<evidence type="ECO:0000256" key="1">
    <source>
        <dbReference type="SAM" id="Coils"/>
    </source>
</evidence>
<dbReference type="Proteomes" id="UP000184203">
    <property type="component" value="Unassembled WGS sequence"/>
</dbReference>
<dbReference type="AlphaFoldDB" id="A0A1M6Y0X2"/>
<proteinExistence type="predicted"/>
<dbReference type="EMBL" id="FRAN01000004">
    <property type="protein sequence ID" value="SHL11828.1"/>
    <property type="molecule type" value="Genomic_DNA"/>
</dbReference>